<keyword evidence="2" id="KW-1185">Reference proteome</keyword>
<proteinExistence type="predicted"/>
<dbReference type="EMBL" id="AHJG01000034">
    <property type="protein sequence ID" value="EPA06563.1"/>
    <property type="molecule type" value="Genomic_DNA"/>
</dbReference>
<accession>S2E784</accession>
<evidence type="ECO:0000313" key="2">
    <source>
        <dbReference type="Proteomes" id="UP000014065"/>
    </source>
</evidence>
<reference evidence="1 2" key="1">
    <citation type="journal article" date="2012" name="J. Bacteriol.">
        <title>Genome Sequence of "Candidatus Nitrosoarchaeum limnia" BG20, a Low-Salinity Ammonia-Oxidizing Archaeon from the San Francisco Bay Estuary.</title>
        <authorList>
            <person name="Mosier A.C."/>
            <person name="Allen E.E."/>
            <person name="Kim M."/>
            <person name="Ferriera S."/>
            <person name="Francis C.A."/>
        </authorList>
    </citation>
    <scope>NUCLEOTIDE SEQUENCE [LARGE SCALE GENOMIC DNA]</scope>
    <source>
        <strain evidence="1 2">BG20</strain>
    </source>
</reference>
<protein>
    <submittedName>
        <fullName evidence="1">Uncharacterized protein</fullName>
    </submittedName>
</protein>
<organism evidence="1 2">
    <name type="scientific">Candidatus Nitrosarchaeum limnium BG20</name>
    <dbReference type="NCBI Taxonomy" id="859192"/>
    <lineage>
        <taxon>Archaea</taxon>
        <taxon>Nitrososphaerota</taxon>
        <taxon>Nitrososphaeria</taxon>
        <taxon>Nitrosopumilales</taxon>
        <taxon>Nitrosopumilaceae</taxon>
        <taxon>Nitrosarchaeum</taxon>
    </lineage>
</organism>
<comment type="caution">
    <text evidence="1">The sequence shown here is derived from an EMBL/GenBank/DDBJ whole genome shotgun (WGS) entry which is preliminary data.</text>
</comment>
<sequence>MICSNYFTHESVAKIPLKKTDEIRCTHMYEKFKKMGEEKFIKRYPAYPIMDTCLKLYHDPNWSFIGKNTIVSKYLPNVKSKLKI</sequence>
<dbReference type="Proteomes" id="UP000014065">
    <property type="component" value="Unassembled WGS sequence"/>
</dbReference>
<dbReference type="AlphaFoldDB" id="S2E784"/>
<name>S2E784_9ARCH</name>
<evidence type="ECO:0000313" key="1">
    <source>
        <dbReference type="EMBL" id="EPA06563.1"/>
    </source>
</evidence>
<gene>
    <name evidence="1" type="ORF">BG20_I0753</name>
</gene>